<reference evidence="3 4" key="1">
    <citation type="submission" date="2019-01" db="EMBL/GenBank/DDBJ databases">
        <title>Ancylomarina salipaludis sp. nov., isolated from a salt marsh.</title>
        <authorList>
            <person name="Yoon J.-H."/>
        </authorList>
    </citation>
    <scope>NUCLEOTIDE SEQUENCE [LARGE SCALE GENOMIC DNA]</scope>
    <source>
        <strain evidence="3 4">SHSM-M15</strain>
    </source>
</reference>
<proteinExistence type="predicted"/>
<dbReference type="Pfam" id="PF13457">
    <property type="entry name" value="GW"/>
    <property type="match status" value="2"/>
</dbReference>
<dbReference type="InterPro" id="IPR025987">
    <property type="entry name" value="GW_dom"/>
</dbReference>
<evidence type="ECO:0000259" key="2">
    <source>
        <dbReference type="Pfam" id="PF13457"/>
    </source>
</evidence>
<dbReference type="EMBL" id="SAXA01000001">
    <property type="protein sequence ID" value="RXQ97550.1"/>
    <property type="molecule type" value="Genomic_DNA"/>
</dbReference>
<accession>A0A4Q1JRI7</accession>
<feature type="signal peptide" evidence="1">
    <location>
        <begin position="1"/>
        <end position="21"/>
    </location>
</feature>
<dbReference type="Proteomes" id="UP000289703">
    <property type="component" value="Unassembled WGS sequence"/>
</dbReference>
<keyword evidence="1" id="KW-0732">Signal</keyword>
<dbReference type="AlphaFoldDB" id="A0A4Q1JRI7"/>
<gene>
    <name evidence="3" type="ORF">EO244_01290</name>
</gene>
<dbReference type="PROSITE" id="PS51257">
    <property type="entry name" value="PROKAR_LIPOPROTEIN"/>
    <property type="match status" value="1"/>
</dbReference>
<organism evidence="3 4">
    <name type="scientific">Ancylomarina salipaludis</name>
    <dbReference type="NCBI Taxonomy" id="2501299"/>
    <lineage>
        <taxon>Bacteria</taxon>
        <taxon>Pseudomonadati</taxon>
        <taxon>Bacteroidota</taxon>
        <taxon>Bacteroidia</taxon>
        <taxon>Marinilabiliales</taxon>
        <taxon>Marinifilaceae</taxon>
        <taxon>Ancylomarina</taxon>
    </lineage>
</organism>
<dbReference type="RefSeq" id="WP_129252166.1">
    <property type="nucleotide sequence ID" value="NZ_SAXA01000001.1"/>
</dbReference>
<feature type="domain" description="GW" evidence="2">
    <location>
        <begin position="157"/>
        <end position="198"/>
    </location>
</feature>
<dbReference type="OrthoDB" id="1118190at2"/>
<sequence>MRLIFALLACSLFISSCQESAKKVQSFSTGQQTDQSINDKTTDSTPNYHHVKVKELLQTSSYTYLFVNENDKDFWIAVRKLDAKVGDDVYYQNALVMKDFKSKELDRVFESILFVQGNTSTPPTSHPTAKMPAKKMPPKVDKKIEGIHVNPVDGGISIADLFKNKEQYAGKKVIVSGKVVKVNNGIMKKNWIHIQDGTSDSDNFDLTFTTQNQANMGDIITIEGTVYLNKDFGAGYSYDLIIEEAIIK</sequence>
<evidence type="ECO:0000256" key="1">
    <source>
        <dbReference type="SAM" id="SignalP"/>
    </source>
</evidence>
<name>A0A4Q1JRI7_9BACT</name>
<comment type="caution">
    <text evidence="3">The sequence shown here is derived from an EMBL/GenBank/DDBJ whole genome shotgun (WGS) entry which is preliminary data.</text>
</comment>
<protein>
    <recommendedName>
        <fullName evidence="2">GW domain-containing protein</fullName>
    </recommendedName>
</protein>
<evidence type="ECO:0000313" key="3">
    <source>
        <dbReference type="EMBL" id="RXQ97550.1"/>
    </source>
</evidence>
<evidence type="ECO:0000313" key="4">
    <source>
        <dbReference type="Proteomes" id="UP000289703"/>
    </source>
</evidence>
<feature type="domain" description="GW" evidence="2">
    <location>
        <begin position="26"/>
        <end position="81"/>
    </location>
</feature>
<keyword evidence="4" id="KW-1185">Reference proteome</keyword>
<feature type="chain" id="PRO_5020407224" description="GW domain-containing protein" evidence="1">
    <location>
        <begin position="22"/>
        <end position="248"/>
    </location>
</feature>